<evidence type="ECO:0000256" key="2">
    <source>
        <dbReference type="SAM" id="MobiDB-lite"/>
    </source>
</evidence>
<organism evidence="3 4">
    <name type="scientific">Flexibacter flexilis DSM 6793</name>
    <dbReference type="NCBI Taxonomy" id="927664"/>
    <lineage>
        <taxon>Bacteria</taxon>
        <taxon>Pseudomonadati</taxon>
        <taxon>Bacteroidota</taxon>
        <taxon>Cytophagia</taxon>
        <taxon>Cytophagales</taxon>
        <taxon>Flexibacteraceae</taxon>
        <taxon>Flexibacter</taxon>
    </lineage>
</organism>
<dbReference type="Proteomes" id="UP000199514">
    <property type="component" value="Unassembled WGS sequence"/>
</dbReference>
<feature type="compositionally biased region" description="Basic and acidic residues" evidence="2">
    <location>
        <begin position="227"/>
        <end position="248"/>
    </location>
</feature>
<dbReference type="InterPro" id="IPR011990">
    <property type="entry name" value="TPR-like_helical_dom_sf"/>
</dbReference>
<dbReference type="Gene3D" id="1.25.40.10">
    <property type="entry name" value="Tetratricopeptide repeat domain"/>
    <property type="match status" value="1"/>
</dbReference>
<dbReference type="SUPFAM" id="SSF48452">
    <property type="entry name" value="TPR-like"/>
    <property type="match status" value="1"/>
</dbReference>
<dbReference type="InterPro" id="IPR019734">
    <property type="entry name" value="TPR_rpt"/>
</dbReference>
<sequence length="340" mass="37751">MLLYLYSIIFMSWFGGGGISHIAQANELIKKAEYSYKHGDFAAATKHYSILVDTLHSGGERAVLNLAHCYYQSSDTAHASDYYHHLLGASDLAIRSVANQQLGLMAAQRQDIETAATYLKAALKADPTNNFARHNYIKIKKLQNQNAQQQPQNKDKDQKQEDKQKDNKGKGQNQQDNGQNQQQNQQDNKAQQGKEKSQGQQQDGKGQNQQQQTDKQNGKNQPQDQAQNKDGKGGKDKQGQNKTDKADAKGATGSPKDGKASKDATAQPKANAQKLADGNPQNGDGNDVAADPEQLKKMKISAEKANMILESMRSSEVQYLQQRKHKTESSNRRNKDKPDW</sequence>
<keyword evidence="4" id="KW-1185">Reference proteome</keyword>
<evidence type="ECO:0000313" key="3">
    <source>
        <dbReference type="EMBL" id="SFB77026.1"/>
    </source>
</evidence>
<dbReference type="EMBL" id="FOLE01000001">
    <property type="protein sequence ID" value="SFB77026.1"/>
    <property type="molecule type" value="Genomic_DNA"/>
</dbReference>
<dbReference type="OrthoDB" id="597471at2"/>
<proteinExistence type="predicted"/>
<feature type="compositionally biased region" description="Basic and acidic residues" evidence="2">
    <location>
        <begin position="153"/>
        <end position="169"/>
    </location>
</feature>
<dbReference type="RefSeq" id="WP_143083837.1">
    <property type="nucleotide sequence ID" value="NZ_FOLE01000001.1"/>
</dbReference>
<keyword evidence="1" id="KW-0802">TPR repeat</keyword>
<feature type="compositionally biased region" description="Basic and acidic residues" evidence="2">
    <location>
        <begin position="327"/>
        <end position="340"/>
    </location>
</feature>
<dbReference type="AlphaFoldDB" id="A0A1I1DRI0"/>
<evidence type="ECO:0000313" key="4">
    <source>
        <dbReference type="Proteomes" id="UP000199514"/>
    </source>
</evidence>
<name>A0A1I1DRI0_9BACT</name>
<feature type="repeat" description="TPR" evidence="1">
    <location>
        <begin position="96"/>
        <end position="129"/>
    </location>
</feature>
<feature type="region of interest" description="Disordered" evidence="2">
    <location>
        <begin position="143"/>
        <end position="299"/>
    </location>
</feature>
<dbReference type="PROSITE" id="PS50005">
    <property type="entry name" value="TPR"/>
    <property type="match status" value="1"/>
</dbReference>
<dbReference type="STRING" id="927664.SAMN05421780_101394"/>
<evidence type="ECO:0000256" key="1">
    <source>
        <dbReference type="PROSITE-ProRule" id="PRU00339"/>
    </source>
</evidence>
<protein>
    <submittedName>
        <fullName evidence="3">Uncharacterized protein</fullName>
    </submittedName>
</protein>
<accession>A0A1I1DRI0</accession>
<feature type="region of interest" description="Disordered" evidence="2">
    <location>
        <begin position="313"/>
        <end position="340"/>
    </location>
</feature>
<gene>
    <name evidence="3" type="ORF">SAMN05421780_101394</name>
</gene>
<reference evidence="3 4" key="1">
    <citation type="submission" date="2016-10" db="EMBL/GenBank/DDBJ databases">
        <authorList>
            <person name="de Groot N.N."/>
        </authorList>
    </citation>
    <scope>NUCLEOTIDE SEQUENCE [LARGE SCALE GENOMIC DNA]</scope>
    <source>
        <strain evidence="3 4">DSM 6793</strain>
    </source>
</reference>
<feature type="compositionally biased region" description="Low complexity" evidence="2">
    <location>
        <begin position="170"/>
        <end position="191"/>
    </location>
</feature>
<feature type="compositionally biased region" description="Low complexity" evidence="2">
    <location>
        <begin position="198"/>
        <end position="226"/>
    </location>
</feature>
<feature type="compositionally biased region" description="Low complexity" evidence="2">
    <location>
        <begin position="143"/>
        <end position="152"/>
    </location>
</feature>